<keyword evidence="1" id="KW-0732">Signal</keyword>
<dbReference type="RefSeq" id="WP_341698419.1">
    <property type="nucleotide sequence ID" value="NZ_JBBYHR010000011.1"/>
</dbReference>
<name>A0ABU9I133_9FLAO</name>
<keyword evidence="5" id="KW-1185">Reference proteome</keyword>
<dbReference type="SUPFAM" id="SSF49265">
    <property type="entry name" value="Fibronectin type III"/>
    <property type="match status" value="5"/>
</dbReference>
<dbReference type="InterPro" id="IPR013783">
    <property type="entry name" value="Ig-like_fold"/>
</dbReference>
<evidence type="ECO:0000259" key="3">
    <source>
        <dbReference type="PROSITE" id="PS51387"/>
    </source>
</evidence>
<dbReference type="InterPro" id="IPR003961">
    <property type="entry name" value="FN3_dom"/>
</dbReference>
<dbReference type="EMBL" id="JBBYHR010000011">
    <property type="protein sequence ID" value="MEL1246125.1"/>
    <property type="molecule type" value="Genomic_DNA"/>
</dbReference>
<dbReference type="Pfam" id="PF13585">
    <property type="entry name" value="CHU_C"/>
    <property type="match status" value="1"/>
</dbReference>
<evidence type="ECO:0000313" key="5">
    <source>
        <dbReference type="Proteomes" id="UP001464555"/>
    </source>
</evidence>
<dbReference type="CDD" id="cd00063">
    <property type="entry name" value="FN3"/>
    <property type="match status" value="4"/>
</dbReference>
<dbReference type="Gene3D" id="2.60.40.10">
    <property type="entry name" value="Immunoglobulins"/>
    <property type="match status" value="5"/>
</dbReference>
<accession>A0ABU9I133</accession>
<evidence type="ECO:0000259" key="2">
    <source>
        <dbReference type="PROSITE" id="PS50853"/>
    </source>
</evidence>
<dbReference type="InterPro" id="IPR026341">
    <property type="entry name" value="T9SS_type_B"/>
</dbReference>
<gene>
    <name evidence="4" type="ORF">AAEO56_17760</name>
</gene>
<evidence type="ECO:0000313" key="4">
    <source>
        <dbReference type="EMBL" id="MEL1246125.1"/>
    </source>
</evidence>
<feature type="domain" description="Fibronectin type-III" evidence="2">
    <location>
        <begin position="1240"/>
        <end position="1329"/>
    </location>
</feature>
<feature type="domain" description="Fibronectin type-III" evidence="2">
    <location>
        <begin position="695"/>
        <end position="788"/>
    </location>
</feature>
<dbReference type="Pfam" id="PF00041">
    <property type="entry name" value="fn3"/>
    <property type="match status" value="2"/>
</dbReference>
<dbReference type="InterPro" id="IPR036116">
    <property type="entry name" value="FN3_sf"/>
</dbReference>
<comment type="caution">
    <text evidence="4">The sequence shown here is derived from an EMBL/GenBank/DDBJ whole genome shotgun (WGS) entry which is preliminary data.</text>
</comment>
<reference evidence="4 5" key="1">
    <citation type="submission" date="2024-04" db="EMBL/GenBank/DDBJ databases">
        <title>Flavobacterium sp. DGU11 16S ribosomal RNA gene Genome sequencing and assembly.</title>
        <authorList>
            <person name="Park S."/>
        </authorList>
    </citation>
    <scope>NUCLEOTIDE SEQUENCE [LARGE SCALE GENOMIC DNA]</scope>
    <source>
        <strain evidence="4 5">DGU11</strain>
    </source>
</reference>
<dbReference type="Proteomes" id="UP001464555">
    <property type="component" value="Unassembled WGS sequence"/>
</dbReference>
<sequence length="2434" mass="254397">MKKITFIVFMFLMSWCGYSQLDLETFESNGNALPAGWQQINVAGPSQAWTVATHSVITPSYGGTGHAAYIQKENVATGTTEDWLVTKPFTVPANGELHFQSRLTQLGDDGNTYRIMINVGGTNAGTTANYTQVQAWTELTLNPDPFQTDYLEKIVTLPGSSVGQTVTLAFVMNGDNGDRWLVDNVVVASQCLAPTGLPTTNVGTNTATLNWTNPSGATQWTIDIVGALSAPTGAGIAYTGPPSSYVATTDSAGNPLQPATQYKYYVRATCTGGITSAWAGPFNFATVVPGATCTSPLVITTDTYTQSSNTNLFGDDIEGTVGSTGCGTTANYLNGDEVVYAYTPTYTGTANFSMTNNGINSGMFIYNNCADIGVGCAAGGGIGATPAPVTINLAVTAGQTYYVVISTSGTTQSTPYTLTIQRVNCAPPVGLPTTGIDGDSANLSWTNPGGASSWQVVVQAPGTGIPAGAGTDVSTNTNYQAGPLAEGTNYEYYVRAACGDGTFSAWAGPYLFTTTQIPAPIPYVQDFEGTSGFATSNGTQTNKWFIGTAVSNSPTHSLYISDTNGTTHHYNTSNASVVHAYRDLAIPSPVDQLQLQFDWRNQGESNFDFIRVWLVPASFTPTPGTQITAAAGRIQLGANFQLNNNWTTDTRIINATAYAGTVMRLVFEWTSDTSAGTQQPGAIDNINISVVPCPSPTNVALGTPLTNNSAIVNWTGPTSVSPTFDYVFGTTNTAPVAGTVPTGNVATPTVPFTSLTPSTTYYFWVRSNCGGGITSAWVGPLSFTTPQIPATLNYAMDFEDPNYQWTLSNGTQTNKWFYGTAVSNSPTHSLYISDTNGTTHHYNTSNASVVHAYRDIALPTPLDQVLLQYDWRNQGESNFDFIRVWVVPVTYTPTPGTQITVANSGGIQLGGNHQLNNNWTTENRIINAAAYAGTTVRLVFEWTSDTSAGTQQPGAIDNVNISIITCPSPTNLALGPLTENTATVTWTGPTSVSPTFDYYYSTTNTAPTAGTVPTGNVTPAGVDLLGLTPSTQYYFWVRSNCGSTDGNSIWVGPLSFTTPQIPATLNYSQDFEDPNHQWTLANGTQTNKWVYGTAVSNSPTHSIYISNTNGTTHNYVINTTSVVHAYRDVIVPAEVGMINVSFDWRNQGENNFDYIRVWVVPISFVPTPGTQITAANSGGVQLGGNHQGSNTWTTSNYNLPTPGPAAIRRIIFEWRNDGSGGTQQPGAIDNININIITCPPPFDLNVNCVSSTSANIEWEPGSDETEWEYALLPTSAPAPTSGTTIDTTSYIAEGLNTNTSYTFYVRALCSDPNELSSWAQGSFTTTDVSIVDAEPFCGTTNSSIIFDNTFGQGFDSGYGEVACLGSTPNPVWYYLQVDETGQLDFRLVQNTQFDNNGNAIGTGLDVDFAAFGPFTSLTQACAQIDLVDCPTCPFSNVGSNFYPFGNIIDCSYSTAAIETFTVPNAQEGEIYAVLITNFDGDQGQIQLQQLDSSTGTTDCDILYNVALGPDKILCGQPNTTITASVTTPGNGQGPSYQWFMDGSTTPFTPTIVSTTSLTQTILITEPGYHTYTVVVTVPNAANTDPITDDVIVALGPEINLTDVAVTYCGNGGSTSVDLTTLNDDVLGTLAPAEYDVTYYPTSADATNGVGAIDVSTPFVTSSTVIYARVNNIEVDTCFDVVAITITVNATPTATISYANSPYCTNSGTAAVTNTGDTSGTYSSTTGLTIDAATGDITLVSSTPGTYTVTYTIAATSLCPEFTTTTQVVIEAAPEATIAYASSPYCTSGTAATVTQTGAAGGTYTSTAGLDIDPVTGEIDLQGSTAGTYTVTYTLPATTACAELAVTTEVTINVLASATISYGTVPYCTNGGTATVTQTGDTGGTYSSDAALSIDAVTGEITLASSTPGTYTVTYTIAATTSCPEFTTTAQVVVEAAPEATIAYAATPYCSNGGTATVTQTGSTGGTYTSDPGLVINAATGDIDLAASTVGTYTVTYTVAATAACGPLSVTTSVVINALPVATIAYNASPYCADAGTASVTFTGDAGGTYTGDAGISVDAATGDINLAASSPGTHTVTYTIAAGNGCSEVTATATVVITALPSASFTYEVAAVCQNAGGTQSPTFNTGAIAGTFTTDVAGLTINSATGVITPGTSTEGTYIVTNTIAAANGCGVVTNSVTIVINPAPIATFAYGALAYCQDAANPSPILDGGAGTFTSTTGLVINGSTGTIDLAGSTPGTYTVTNTIPGTTECPAVSATATVTVTSIPVVAVLQGCEGGSFMLEVTFDNDEVYTADTVDFVWTDGAGTQIGTESKIRVTEPDTYHLTVIPRNNNECALDTDVVVDDTACDVPRGISPNNDGKNDSFDLTALDVRKISIFNRYGQEVYTRGNGYTNQWIGQTSGGDELPTGTYFYMIERTNGESKTGWVYINRQIN</sequence>
<feature type="domain" description="Fibronectin type-III" evidence="2">
    <location>
        <begin position="193"/>
        <end position="289"/>
    </location>
</feature>
<dbReference type="Gene3D" id="2.60.120.200">
    <property type="match status" value="1"/>
</dbReference>
<feature type="signal peptide" evidence="1">
    <location>
        <begin position="1"/>
        <end position="21"/>
    </location>
</feature>
<dbReference type="InterPro" id="IPR016166">
    <property type="entry name" value="FAD-bd_PCMH"/>
</dbReference>
<feature type="chain" id="PRO_5045452807" evidence="1">
    <location>
        <begin position="22"/>
        <end position="2434"/>
    </location>
</feature>
<proteinExistence type="predicted"/>
<feature type="domain" description="FAD-binding PCMH-type" evidence="3">
    <location>
        <begin position="1832"/>
        <end position="2020"/>
    </location>
</feature>
<dbReference type="PROSITE" id="PS51387">
    <property type="entry name" value="FAD_PCMH"/>
    <property type="match status" value="1"/>
</dbReference>
<dbReference type="NCBIfam" id="TIGR04131">
    <property type="entry name" value="Bac_Flav_CTERM"/>
    <property type="match status" value="1"/>
</dbReference>
<evidence type="ECO:0000256" key="1">
    <source>
        <dbReference type="SAM" id="SignalP"/>
    </source>
</evidence>
<dbReference type="SMART" id="SM00060">
    <property type="entry name" value="FN3"/>
    <property type="match status" value="5"/>
</dbReference>
<dbReference type="PROSITE" id="PS50853">
    <property type="entry name" value="FN3"/>
    <property type="match status" value="5"/>
</dbReference>
<protein>
    <submittedName>
        <fullName evidence="4">Gliding motility-associated C-terminal domain-containing protein</fullName>
    </submittedName>
</protein>
<feature type="domain" description="Fibronectin type-III" evidence="2">
    <location>
        <begin position="968"/>
        <end position="1061"/>
    </location>
</feature>
<organism evidence="4 5">
    <name type="scientific">Flavobacterium arundinis</name>
    <dbReference type="NCBI Taxonomy" id="3139143"/>
    <lineage>
        <taxon>Bacteria</taxon>
        <taxon>Pseudomonadati</taxon>
        <taxon>Bacteroidota</taxon>
        <taxon>Flavobacteriia</taxon>
        <taxon>Flavobacteriales</taxon>
        <taxon>Flavobacteriaceae</taxon>
        <taxon>Flavobacterium</taxon>
    </lineage>
</organism>
<feature type="domain" description="Fibronectin type-III" evidence="2">
    <location>
        <begin position="427"/>
        <end position="517"/>
    </location>
</feature>